<evidence type="ECO:0000313" key="3">
    <source>
        <dbReference type="EMBL" id="MBB3840711.1"/>
    </source>
</evidence>
<sequence length="100" mass="10532">MKSFLFLAMLSFSTMLIAKPLAEVVDEKEGCFTVVLLQPKNQKTVAHVTKVVASMLGVSQKEAKAIVASAPVSILTTPAKEEAATIKSALEAAGAEVEVK</sequence>
<accession>A0A7W5ZPS4</accession>
<evidence type="ECO:0000259" key="2">
    <source>
        <dbReference type="Pfam" id="PF00542"/>
    </source>
</evidence>
<comment type="caution">
    <text evidence="3">The sequence shown here is derived from an EMBL/GenBank/DDBJ whole genome shotgun (WGS) entry which is preliminary data.</text>
</comment>
<evidence type="ECO:0000313" key="4">
    <source>
        <dbReference type="Proteomes" id="UP000541352"/>
    </source>
</evidence>
<dbReference type="EMBL" id="JACIBY010000012">
    <property type="protein sequence ID" value="MBB3840711.1"/>
    <property type="molecule type" value="Genomic_DNA"/>
</dbReference>
<feature type="chain" id="PRO_5031529325" evidence="1">
    <location>
        <begin position="19"/>
        <end position="100"/>
    </location>
</feature>
<keyword evidence="3" id="KW-0689">Ribosomal protein</keyword>
<keyword evidence="1" id="KW-0732">Signal</keyword>
<feature type="signal peptide" evidence="1">
    <location>
        <begin position="1"/>
        <end position="18"/>
    </location>
</feature>
<dbReference type="SUPFAM" id="SSF54736">
    <property type="entry name" value="ClpS-like"/>
    <property type="match status" value="1"/>
</dbReference>
<name>A0A7W5ZPS4_9BACT</name>
<dbReference type="GO" id="GO:0006412">
    <property type="term" value="P:translation"/>
    <property type="evidence" value="ECO:0007669"/>
    <property type="project" value="InterPro"/>
</dbReference>
<dbReference type="GO" id="GO:0003735">
    <property type="term" value="F:structural constituent of ribosome"/>
    <property type="evidence" value="ECO:0007669"/>
    <property type="project" value="InterPro"/>
</dbReference>
<dbReference type="Proteomes" id="UP000541352">
    <property type="component" value="Unassembled WGS sequence"/>
</dbReference>
<dbReference type="RefSeq" id="WP_183977861.1">
    <property type="nucleotide sequence ID" value="NZ_JACIBY010000012.1"/>
</dbReference>
<gene>
    <name evidence="3" type="ORF">FHS57_004731</name>
</gene>
<evidence type="ECO:0000256" key="1">
    <source>
        <dbReference type="SAM" id="SignalP"/>
    </source>
</evidence>
<dbReference type="AlphaFoldDB" id="A0A7W5ZPS4"/>
<keyword evidence="4" id="KW-1185">Reference proteome</keyword>
<feature type="domain" description="Large ribosomal subunit protein bL12 C-terminal" evidence="2">
    <location>
        <begin position="32"/>
        <end position="100"/>
    </location>
</feature>
<dbReference type="Gene3D" id="3.30.1390.10">
    <property type="match status" value="1"/>
</dbReference>
<keyword evidence="3" id="KW-0687">Ribonucleoprotein</keyword>
<dbReference type="GO" id="GO:0005840">
    <property type="term" value="C:ribosome"/>
    <property type="evidence" value="ECO:0007669"/>
    <property type="project" value="UniProtKB-KW"/>
</dbReference>
<organism evidence="3 4">
    <name type="scientific">Runella defluvii</name>
    <dbReference type="NCBI Taxonomy" id="370973"/>
    <lineage>
        <taxon>Bacteria</taxon>
        <taxon>Pseudomonadati</taxon>
        <taxon>Bacteroidota</taxon>
        <taxon>Cytophagia</taxon>
        <taxon>Cytophagales</taxon>
        <taxon>Spirosomataceae</taxon>
        <taxon>Runella</taxon>
    </lineage>
</organism>
<dbReference type="InterPro" id="IPR013823">
    <property type="entry name" value="Ribosomal_bL12_C"/>
</dbReference>
<dbReference type="Pfam" id="PF00542">
    <property type="entry name" value="Ribosomal_L12"/>
    <property type="match status" value="1"/>
</dbReference>
<protein>
    <submittedName>
        <fullName evidence="3">Large subunit ribosomal protein L7/L12</fullName>
    </submittedName>
</protein>
<reference evidence="3 4" key="1">
    <citation type="submission" date="2020-08" db="EMBL/GenBank/DDBJ databases">
        <title>Genomic Encyclopedia of Type Strains, Phase IV (KMG-IV): sequencing the most valuable type-strain genomes for metagenomic binning, comparative biology and taxonomic classification.</title>
        <authorList>
            <person name="Goeker M."/>
        </authorList>
    </citation>
    <scope>NUCLEOTIDE SEQUENCE [LARGE SCALE GENOMIC DNA]</scope>
    <source>
        <strain evidence="3 4">DSM 17976</strain>
    </source>
</reference>
<dbReference type="InterPro" id="IPR014719">
    <property type="entry name" value="Ribosomal_bL12_C/ClpS-like"/>
</dbReference>
<proteinExistence type="predicted"/>